<dbReference type="AlphaFoldDB" id="A0AB72ZLZ3"/>
<name>A0AB72ZLZ3_YERPE</name>
<proteinExistence type="predicted"/>
<dbReference type="Proteomes" id="UP000003231">
    <property type="component" value="Unassembled WGS sequence"/>
</dbReference>
<accession>A0AB72ZLZ3</accession>
<sequence>MIENHINLFDSLSQVNFIQGFKHKITIIIRKYFRFRLIFREIPSGYMHHLTLNERYMLL</sequence>
<comment type="caution">
    <text evidence="1">The sequence shown here is derived from an EMBL/GenBank/DDBJ whole genome shotgun (WGS) entry which is preliminary data.</text>
</comment>
<evidence type="ECO:0000313" key="2">
    <source>
        <dbReference type="Proteomes" id="UP000003231"/>
    </source>
</evidence>
<evidence type="ECO:0008006" key="3">
    <source>
        <dbReference type="Google" id="ProtNLM"/>
    </source>
</evidence>
<gene>
    <name evidence="1" type="ORF">YPPY08_1171</name>
</gene>
<reference evidence="1 2" key="1">
    <citation type="submission" date="2012-05" db="EMBL/GenBank/DDBJ databases">
        <title>Genome sequence of Yersinia Pestis PY-08.</title>
        <authorList>
            <person name="Santana-Cruz I."/>
            <person name="Sengamalay N."/>
            <person name="McCracken C."/>
            <person name="Daugherty S.C."/>
            <person name="Maroo A."/>
            <person name="Vara P.G."/>
            <person name="Tallon L.J."/>
            <person name="Sadzewicz L."/>
            <person name="Vinetz J.M."/>
            <person name="Cespedes Zambrano M.J."/>
            <person name="Fraser-Liggett C.M."/>
            <person name="Tettelin H."/>
        </authorList>
    </citation>
    <scope>NUCLEOTIDE SEQUENCE [LARGE SCALE GENOMIC DNA]</scope>
    <source>
        <strain evidence="1 2">PY-08</strain>
    </source>
</reference>
<protein>
    <recommendedName>
        <fullName evidence="3">Transposase</fullName>
    </recommendedName>
</protein>
<dbReference type="EMBL" id="AKRT01000150">
    <property type="protein sequence ID" value="EIR22408.1"/>
    <property type="molecule type" value="Genomic_DNA"/>
</dbReference>
<organism evidence="1 2">
    <name type="scientific">Yersinia pestis PY-08</name>
    <dbReference type="NCBI Taxonomy" id="992134"/>
    <lineage>
        <taxon>Bacteria</taxon>
        <taxon>Pseudomonadati</taxon>
        <taxon>Pseudomonadota</taxon>
        <taxon>Gammaproteobacteria</taxon>
        <taxon>Enterobacterales</taxon>
        <taxon>Yersiniaceae</taxon>
        <taxon>Yersinia</taxon>
    </lineage>
</organism>
<evidence type="ECO:0000313" key="1">
    <source>
        <dbReference type="EMBL" id="EIR22408.1"/>
    </source>
</evidence>